<feature type="transmembrane region" description="Helical" evidence="1">
    <location>
        <begin position="141"/>
        <end position="158"/>
    </location>
</feature>
<keyword evidence="3" id="KW-1185">Reference proteome</keyword>
<keyword evidence="1" id="KW-0812">Transmembrane</keyword>
<organism evidence="2 3">
    <name type="scientific">Croceitalea marina</name>
    <dbReference type="NCBI Taxonomy" id="1775166"/>
    <lineage>
        <taxon>Bacteria</taxon>
        <taxon>Pseudomonadati</taxon>
        <taxon>Bacteroidota</taxon>
        <taxon>Flavobacteriia</taxon>
        <taxon>Flavobacteriales</taxon>
        <taxon>Flavobacteriaceae</taxon>
        <taxon>Croceitalea</taxon>
    </lineage>
</organism>
<comment type="caution">
    <text evidence="2">The sequence shown here is derived from an EMBL/GenBank/DDBJ whole genome shotgun (WGS) entry which is preliminary data.</text>
</comment>
<dbReference type="EMBL" id="JBHULB010000012">
    <property type="protein sequence ID" value="MFD2587234.1"/>
    <property type="molecule type" value="Genomic_DNA"/>
</dbReference>
<feature type="transmembrane region" description="Helical" evidence="1">
    <location>
        <begin position="232"/>
        <end position="250"/>
    </location>
</feature>
<feature type="transmembrane region" description="Helical" evidence="1">
    <location>
        <begin position="178"/>
        <end position="193"/>
    </location>
</feature>
<reference evidence="3" key="1">
    <citation type="journal article" date="2019" name="Int. J. Syst. Evol. Microbiol.">
        <title>The Global Catalogue of Microorganisms (GCM) 10K type strain sequencing project: providing services to taxonomists for standard genome sequencing and annotation.</title>
        <authorList>
            <consortium name="The Broad Institute Genomics Platform"/>
            <consortium name="The Broad Institute Genome Sequencing Center for Infectious Disease"/>
            <person name="Wu L."/>
            <person name="Ma J."/>
        </authorList>
    </citation>
    <scope>NUCLEOTIDE SEQUENCE [LARGE SCALE GENOMIC DNA]</scope>
    <source>
        <strain evidence="3">KCTC 52368</strain>
    </source>
</reference>
<feature type="transmembrane region" description="Helical" evidence="1">
    <location>
        <begin position="111"/>
        <end position="129"/>
    </location>
</feature>
<protein>
    <recommendedName>
        <fullName evidence="4">CPBP family intramembrane metalloprotease</fullName>
    </recommendedName>
</protein>
<name>A0ABW5MVV6_9FLAO</name>
<evidence type="ECO:0000313" key="2">
    <source>
        <dbReference type="EMBL" id="MFD2587234.1"/>
    </source>
</evidence>
<keyword evidence="1" id="KW-0472">Membrane</keyword>
<feature type="transmembrane region" description="Helical" evidence="1">
    <location>
        <begin position="42"/>
        <end position="63"/>
    </location>
</feature>
<keyword evidence="1" id="KW-1133">Transmembrane helix</keyword>
<evidence type="ECO:0008006" key="4">
    <source>
        <dbReference type="Google" id="ProtNLM"/>
    </source>
</evidence>
<gene>
    <name evidence="2" type="ORF">ACFSQJ_09850</name>
</gene>
<evidence type="ECO:0000256" key="1">
    <source>
        <dbReference type="SAM" id="Phobius"/>
    </source>
</evidence>
<proteinExistence type="predicted"/>
<feature type="transmembrane region" description="Helical" evidence="1">
    <location>
        <begin position="199"/>
        <end position="220"/>
    </location>
</feature>
<accession>A0ABW5MVV6</accession>
<dbReference type="RefSeq" id="WP_377766793.1">
    <property type="nucleotide sequence ID" value="NZ_JBHULB010000012.1"/>
</dbReference>
<evidence type="ECO:0000313" key="3">
    <source>
        <dbReference type="Proteomes" id="UP001597526"/>
    </source>
</evidence>
<feature type="transmembrane region" description="Helical" evidence="1">
    <location>
        <begin position="83"/>
        <end position="104"/>
    </location>
</feature>
<sequence length="251" mass="29373">MMKVSYPLIKPKYYKSLILDLGNFIRHPINELSIKKSTKHKIYDTIGLFFIKVVFSIMVASLLQLVYEPENQTSVSMSERFGSFPLLLIGGMILPIFEEITFRLSLKFRPIYLALTSGTLTYYVITKAIFKSRLSMVDETFWYRIITGFMILLIVYVISSRRFIRQDLQQFWKKHFKLIYYLSCISFAWLHIFNFELNLINLLLLPILTLPQLFSATIAGYTRVAFGFKYPVLLHMITNSLFLSLTLLPLN</sequence>
<dbReference type="Proteomes" id="UP001597526">
    <property type="component" value="Unassembled WGS sequence"/>
</dbReference>